<evidence type="ECO:0000313" key="1">
    <source>
        <dbReference type="EMBL" id="NMO76155.1"/>
    </source>
</evidence>
<name>A0A7Y0K696_9BACI</name>
<dbReference type="InterPro" id="IPR011990">
    <property type="entry name" value="TPR-like_helical_dom_sf"/>
</dbReference>
<comment type="caution">
    <text evidence="1">The sequence shown here is derived from an EMBL/GenBank/DDBJ whole genome shotgun (WGS) entry which is preliminary data.</text>
</comment>
<dbReference type="EMBL" id="JABBPK010000001">
    <property type="protein sequence ID" value="NMO76155.1"/>
    <property type="molecule type" value="Genomic_DNA"/>
</dbReference>
<reference evidence="1 2" key="1">
    <citation type="submission" date="2020-04" db="EMBL/GenBank/DDBJ databases">
        <title>Bacillus sp. UniB3 isolated from commercial digestive syrup.</title>
        <authorList>
            <person name="Thorat V."/>
            <person name="Kirdat K."/>
            <person name="Tiwarekar B."/>
            <person name="Yadav A."/>
        </authorList>
    </citation>
    <scope>NUCLEOTIDE SEQUENCE [LARGE SCALE GENOMIC DNA]</scope>
    <source>
        <strain evidence="1 2">UniB3</strain>
    </source>
</reference>
<dbReference type="SUPFAM" id="SSF48452">
    <property type="entry name" value="TPR-like"/>
    <property type="match status" value="1"/>
</dbReference>
<protein>
    <submittedName>
        <fullName evidence="1">GTP-binding protein</fullName>
    </submittedName>
</protein>
<dbReference type="RefSeq" id="WP_169187841.1">
    <property type="nucleotide sequence ID" value="NZ_JABBPK010000001.1"/>
</dbReference>
<proteinExistence type="predicted"/>
<dbReference type="Proteomes" id="UP000588491">
    <property type="component" value="Unassembled WGS sequence"/>
</dbReference>
<gene>
    <name evidence="1" type="ORF">HHU08_03900</name>
</gene>
<dbReference type="Gene3D" id="1.25.40.10">
    <property type="entry name" value="Tetratricopeptide repeat domain"/>
    <property type="match status" value="1"/>
</dbReference>
<sequence length="906" mass="105481">MTLEKKLIEKTYYEGYLKDRDESPIEVLGQLYIAEQRKNVPDLTSIRFAQGELYFQYHDYEAAIFKWENISNELEPWAKKNLADAYLELEEYSTAESFYKSIVTDSELLQTEISLQLFSLYFQKGNHEMALGIINNLVATNPDYANIPTIAKSYYEEQQNWEKAVELAVNEGKRTDGLKWYDALIHYSNLGVVQQFEPAYFMESLKNLQEIDFATFERLAISLWKNYQDTPHYLTWVTVFNSIYEPAPSEAEEGLAHILQRAYAHLISGNYSIKEVQEIVPALLANYFLSSTGQQVVEAGSAVLAWNEMFKQSIEHSVVAKAEMVINETTETNVSFQQFMNLFESIITWAEKHDIPLDKKFTQKVQDFLPTDHYQLLMVGSAGSGVNAYINELVGETILAEDANAILTVKDNDYLEINEVTNAGLKSIDTLTNFYKELLVQQESPRVFQLDTPSHYLNQNRWTVTTAPFVENASYADYAMLADSLLFVINERSVFSYNEYEQLKQWKEKSPFLTLQFLIYIDDLDNEKVAAKRLQKATSAIQHYFPDSKIFIYSKQEDREVQLDEVSRYYQNHFTGRNMNEERLQSCISIIQDLITNLLDKRLDMEDSLKASLRLYEEMVSKLTGAKNQLIDMEAAKSELITKQFDEIKKETQEAIKNEIPAILKSCKDFVKEDSDYSKMHVSLNEEMNKRVNQYINDTLSPRIHRSIEEWIQASHKQLEDGQLFLHELSEGFNGIYKEHPLELSCDFVIIEDWKRDARRLSSGLRIEPLNIFNRFNASQVFLKSAGKLLGAIQQNNKMLQSRYQKYLETEDFSEVASSVSTAVLQHFDFYEKGLENDIRMFFIRPKVTLEQFAEEKTKDIEEYKDLLERLKNNPEMFHDPLKLFELRLLQYDWLANTSKPVTTWM</sequence>
<accession>A0A7Y0K696</accession>
<organism evidence="1 2">
    <name type="scientific">Niallia alba</name>
    <dbReference type="NCBI Taxonomy" id="2729105"/>
    <lineage>
        <taxon>Bacteria</taxon>
        <taxon>Bacillati</taxon>
        <taxon>Bacillota</taxon>
        <taxon>Bacilli</taxon>
        <taxon>Bacillales</taxon>
        <taxon>Bacillaceae</taxon>
        <taxon>Niallia</taxon>
    </lineage>
</organism>
<keyword evidence="2" id="KW-1185">Reference proteome</keyword>
<evidence type="ECO:0000313" key="2">
    <source>
        <dbReference type="Proteomes" id="UP000588491"/>
    </source>
</evidence>
<dbReference type="AlphaFoldDB" id="A0A7Y0K696"/>